<protein>
    <submittedName>
        <fullName evidence="1">Uncharacterized protein</fullName>
    </submittedName>
</protein>
<evidence type="ECO:0000313" key="2">
    <source>
        <dbReference type="Proteomes" id="UP001257914"/>
    </source>
</evidence>
<evidence type="ECO:0000313" key="1">
    <source>
        <dbReference type="EMBL" id="MDU0113280.1"/>
    </source>
</evidence>
<name>A0ABU3R0S4_9GAMM</name>
<dbReference type="RefSeq" id="WP_315946900.1">
    <property type="nucleotide sequence ID" value="NZ_JAWCUA010000007.1"/>
</dbReference>
<organism evidence="1 2">
    <name type="scientific">Psychrosphaera aquimarina</name>
    <dbReference type="NCBI Taxonomy" id="2044854"/>
    <lineage>
        <taxon>Bacteria</taxon>
        <taxon>Pseudomonadati</taxon>
        <taxon>Pseudomonadota</taxon>
        <taxon>Gammaproteobacteria</taxon>
        <taxon>Alteromonadales</taxon>
        <taxon>Pseudoalteromonadaceae</taxon>
        <taxon>Psychrosphaera</taxon>
    </lineage>
</organism>
<keyword evidence="2" id="KW-1185">Reference proteome</keyword>
<gene>
    <name evidence="1" type="ORF">RT723_09790</name>
</gene>
<dbReference type="EMBL" id="JAWCUA010000007">
    <property type="protein sequence ID" value="MDU0113280.1"/>
    <property type="molecule type" value="Genomic_DNA"/>
</dbReference>
<comment type="caution">
    <text evidence="1">The sequence shown here is derived from an EMBL/GenBank/DDBJ whole genome shotgun (WGS) entry which is preliminary data.</text>
</comment>
<accession>A0ABU3R0S4</accession>
<reference evidence="1 2" key="1">
    <citation type="submission" date="2023-10" db="EMBL/GenBank/DDBJ databases">
        <title>Psychrosphaera aquimaarina strain SW33 isolated from seawater.</title>
        <authorList>
            <person name="Bayburt H."/>
            <person name="Kim J.M."/>
            <person name="Choi B.J."/>
            <person name="Jeon C.O."/>
        </authorList>
    </citation>
    <scope>NUCLEOTIDE SEQUENCE [LARGE SCALE GENOMIC DNA]</scope>
    <source>
        <strain evidence="1 2">KCTC 52743</strain>
    </source>
</reference>
<proteinExistence type="predicted"/>
<dbReference type="Proteomes" id="UP001257914">
    <property type="component" value="Unassembled WGS sequence"/>
</dbReference>
<sequence length="76" mass="8721">MSDSKYLNNLLDAIQCDSEAAIKLCLALANLINEQGKILPEQIDQLGELLLSIKFWTERPEKMNEQQARTYLKLIK</sequence>